<protein>
    <submittedName>
        <fullName evidence="1">Cytoplasmic protein</fullName>
    </submittedName>
</protein>
<dbReference type="Proteomes" id="UP000298196">
    <property type="component" value="Unassembled WGS sequence"/>
</dbReference>
<name>A0A4Z0L292_SALET</name>
<comment type="caution">
    <text evidence="1">The sequence shown here is derived from an EMBL/GenBank/DDBJ whole genome shotgun (WGS) entry which is preliminary data.</text>
</comment>
<keyword evidence="2" id="KW-1185">Reference proteome</keyword>
<dbReference type="AlphaFoldDB" id="A0A4Z0L292"/>
<organism evidence="1 2">
    <name type="scientific">Salmonella enterica subsp. enterica serovar Poona</name>
    <dbReference type="NCBI Taxonomy" id="436295"/>
    <lineage>
        <taxon>Bacteria</taxon>
        <taxon>Pseudomonadati</taxon>
        <taxon>Pseudomonadota</taxon>
        <taxon>Gammaproteobacteria</taxon>
        <taxon>Enterobacterales</taxon>
        <taxon>Enterobacteriaceae</taxon>
        <taxon>Salmonella</taxon>
    </lineage>
</organism>
<evidence type="ECO:0000313" key="2">
    <source>
        <dbReference type="Proteomes" id="UP000298196"/>
    </source>
</evidence>
<gene>
    <name evidence="1" type="ORF">C9F07_22555</name>
</gene>
<evidence type="ECO:0000313" key="1">
    <source>
        <dbReference type="EMBL" id="TGD54532.1"/>
    </source>
</evidence>
<reference evidence="1 2" key="1">
    <citation type="submission" date="2018-03" db="EMBL/GenBank/DDBJ databases">
        <title>Non-Typhoidal Salmonella genome sequencing and assembly.</title>
        <authorList>
            <person name="Matchawe C."/>
        </authorList>
    </citation>
    <scope>NUCLEOTIDE SEQUENCE [LARGE SCALE GENOMIC DNA]</scope>
    <source>
        <strain evidence="1 2">22sa</strain>
    </source>
</reference>
<accession>A0A4Z0L292</accession>
<feature type="non-terminal residue" evidence="1">
    <location>
        <position position="115"/>
    </location>
</feature>
<dbReference type="EMBL" id="PYKI01002299">
    <property type="protein sequence ID" value="TGD54532.1"/>
    <property type="molecule type" value="Genomic_DNA"/>
</dbReference>
<proteinExistence type="predicted"/>
<sequence>MYDDYVVEWDLAFAEYLKKLASIFLKETPDLWPNIVSRLASDPASFEDDEDDDYGMVEVLDCSGGDLDNRALLQAFMLVLRTEGVIEDLASKGEGAEGLLAAFAGERVSDLRTDF</sequence>